<evidence type="ECO:0008006" key="4">
    <source>
        <dbReference type="Google" id="ProtNLM"/>
    </source>
</evidence>
<dbReference type="EMBL" id="MTJN01000002">
    <property type="protein sequence ID" value="OOV06083.1"/>
    <property type="molecule type" value="Genomic_DNA"/>
</dbReference>
<comment type="caution">
    <text evidence="2">The sequence shown here is derived from an EMBL/GenBank/DDBJ whole genome shotgun (WGS) entry which is preliminary data.</text>
</comment>
<evidence type="ECO:0000256" key="1">
    <source>
        <dbReference type="SAM" id="Phobius"/>
    </source>
</evidence>
<keyword evidence="3" id="KW-1185">Reference proteome</keyword>
<dbReference type="STRING" id="28066.RF819_04505"/>
<sequence length="266" mass="29070">MTKTEGQTVNTSANPSIALSGVVVVLLVDYLTQHRAWGWMRLIQGPGALKDVPGLLFSKVMGSGHGGGFGLRPSGSHQGLICLFEDEQKANEFCEGPYVQAMIEHSREHWLSSMAVTSARGQWDEQVWGVTPTDCLLASQDQTGTESESGRNLVAVLTRGTIRPAKALAFWRYSPPAQKELNTAKGCHLAMGLGEAPLLRQCTFSLWSDTDAMVAYAHSGAHKHAITAAYKNDYFAESMFVRMRVLAMTGLWLGKRYGVSREVQHG</sequence>
<keyword evidence="1" id="KW-0812">Transmembrane</keyword>
<protein>
    <recommendedName>
        <fullName evidence="4">Spheroidene monooxygenase</fullName>
    </recommendedName>
</protein>
<name>A0A1T1AQ12_RHOFE</name>
<keyword evidence="1" id="KW-0472">Membrane</keyword>
<dbReference type="Proteomes" id="UP000190750">
    <property type="component" value="Unassembled WGS sequence"/>
</dbReference>
<evidence type="ECO:0000313" key="2">
    <source>
        <dbReference type="EMBL" id="OOV06083.1"/>
    </source>
</evidence>
<dbReference type="InterPro" id="IPR049574">
    <property type="entry name" value="CrtA-like"/>
</dbReference>
<keyword evidence="1" id="KW-1133">Transmembrane helix</keyword>
<reference evidence="2 3" key="1">
    <citation type="submission" date="2017-01" db="EMBL/GenBank/DDBJ databases">
        <title>Genome sequencing of Rhodoferax fermentans JCM 7819.</title>
        <authorList>
            <person name="Kim Y.J."/>
            <person name="Farh M.E.-A."/>
            <person name="Yang D.-C."/>
        </authorList>
    </citation>
    <scope>NUCLEOTIDE SEQUENCE [LARGE SCALE GENOMIC DNA]</scope>
    <source>
        <strain evidence="2 3">JCM 7819</strain>
    </source>
</reference>
<dbReference type="CDD" id="cd21650">
    <property type="entry name" value="CrtA-like"/>
    <property type="match status" value="1"/>
</dbReference>
<dbReference type="AlphaFoldDB" id="A0A1T1AQ12"/>
<gene>
    <name evidence="2" type="ORF">RF819_04505</name>
</gene>
<accession>A0A1T1AQ12</accession>
<feature type="transmembrane region" description="Helical" evidence="1">
    <location>
        <begin position="12"/>
        <end position="31"/>
    </location>
</feature>
<proteinExistence type="predicted"/>
<evidence type="ECO:0000313" key="3">
    <source>
        <dbReference type="Proteomes" id="UP000190750"/>
    </source>
</evidence>
<organism evidence="2 3">
    <name type="scientific">Rhodoferax fermentans</name>
    <dbReference type="NCBI Taxonomy" id="28066"/>
    <lineage>
        <taxon>Bacteria</taxon>
        <taxon>Pseudomonadati</taxon>
        <taxon>Pseudomonadota</taxon>
        <taxon>Betaproteobacteria</taxon>
        <taxon>Burkholderiales</taxon>
        <taxon>Comamonadaceae</taxon>
        <taxon>Rhodoferax</taxon>
    </lineage>
</organism>